<protein>
    <submittedName>
        <fullName evidence="1">Uncharacterized protein</fullName>
    </submittedName>
</protein>
<gene>
    <name evidence="1" type="ORF">SS1G_04712</name>
</gene>
<dbReference type="EMBL" id="CH476625">
    <property type="protein sequence ID" value="EDO02236.1"/>
    <property type="molecule type" value="Genomic_DNA"/>
</dbReference>
<dbReference type="KEGG" id="ssl:SS1G_04712"/>
<proteinExistence type="predicted"/>
<dbReference type="GeneID" id="5491146"/>
<name>A7EHC0_SCLS1</name>
<evidence type="ECO:0000313" key="1">
    <source>
        <dbReference type="EMBL" id="EDO02236.1"/>
    </source>
</evidence>
<dbReference type="AlphaFoldDB" id="A7EHC0"/>
<organism evidence="1 2">
    <name type="scientific">Sclerotinia sclerotiorum (strain ATCC 18683 / 1980 / Ss-1)</name>
    <name type="common">White mold</name>
    <name type="synonym">Whetzelinia sclerotiorum</name>
    <dbReference type="NCBI Taxonomy" id="665079"/>
    <lineage>
        <taxon>Eukaryota</taxon>
        <taxon>Fungi</taxon>
        <taxon>Dikarya</taxon>
        <taxon>Ascomycota</taxon>
        <taxon>Pezizomycotina</taxon>
        <taxon>Leotiomycetes</taxon>
        <taxon>Helotiales</taxon>
        <taxon>Sclerotiniaceae</taxon>
        <taxon>Sclerotinia</taxon>
    </lineage>
</organism>
<dbReference type="RefSeq" id="XP_001594904.1">
    <property type="nucleotide sequence ID" value="XM_001594854.1"/>
</dbReference>
<keyword evidence="2" id="KW-1185">Reference proteome</keyword>
<evidence type="ECO:0000313" key="2">
    <source>
        <dbReference type="Proteomes" id="UP000001312"/>
    </source>
</evidence>
<dbReference type="InParanoid" id="A7EHC0"/>
<sequence length="51" mass="5334">MYDFACNGVSPLRAATAFSSVFPSTSQALDFGGRGRFALPAKYSADGNAKN</sequence>
<dbReference type="Proteomes" id="UP000001312">
    <property type="component" value="Unassembled WGS sequence"/>
</dbReference>
<accession>A7EHC0</accession>
<reference evidence="2" key="1">
    <citation type="journal article" date="2011" name="PLoS Genet.">
        <title>Genomic analysis of the necrotrophic fungal pathogens Sclerotinia sclerotiorum and Botrytis cinerea.</title>
        <authorList>
            <person name="Amselem J."/>
            <person name="Cuomo C.A."/>
            <person name="van Kan J.A."/>
            <person name="Viaud M."/>
            <person name="Benito E.P."/>
            <person name="Couloux A."/>
            <person name="Coutinho P.M."/>
            <person name="de Vries R.P."/>
            <person name="Dyer P.S."/>
            <person name="Fillinger S."/>
            <person name="Fournier E."/>
            <person name="Gout L."/>
            <person name="Hahn M."/>
            <person name="Kohn L."/>
            <person name="Lapalu N."/>
            <person name="Plummer K.M."/>
            <person name="Pradier J.M."/>
            <person name="Quevillon E."/>
            <person name="Sharon A."/>
            <person name="Simon A."/>
            <person name="ten Have A."/>
            <person name="Tudzynski B."/>
            <person name="Tudzynski P."/>
            <person name="Wincker P."/>
            <person name="Andrew M."/>
            <person name="Anthouard V."/>
            <person name="Beever R.E."/>
            <person name="Beffa R."/>
            <person name="Benoit I."/>
            <person name="Bouzid O."/>
            <person name="Brault B."/>
            <person name="Chen Z."/>
            <person name="Choquer M."/>
            <person name="Collemare J."/>
            <person name="Cotton P."/>
            <person name="Danchin E.G."/>
            <person name="Da Silva C."/>
            <person name="Gautier A."/>
            <person name="Giraud C."/>
            <person name="Giraud T."/>
            <person name="Gonzalez C."/>
            <person name="Grossetete S."/>
            <person name="Guldener U."/>
            <person name="Henrissat B."/>
            <person name="Howlett B.J."/>
            <person name="Kodira C."/>
            <person name="Kretschmer M."/>
            <person name="Lappartient A."/>
            <person name="Leroch M."/>
            <person name="Levis C."/>
            <person name="Mauceli E."/>
            <person name="Neuveglise C."/>
            <person name="Oeser B."/>
            <person name="Pearson M."/>
            <person name="Poulain J."/>
            <person name="Poussereau N."/>
            <person name="Quesneville H."/>
            <person name="Rascle C."/>
            <person name="Schumacher J."/>
            <person name="Segurens B."/>
            <person name="Sexton A."/>
            <person name="Silva E."/>
            <person name="Sirven C."/>
            <person name="Soanes D.M."/>
            <person name="Talbot N.J."/>
            <person name="Templeton M."/>
            <person name="Yandava C."/>
            <person name="Yarden O."/>
            <person name="Zeng Q."/>
            <person name="Rollins J.A."/>
            <person name="Lebrun M.H."/>
            <person name="Dickman M."/>
        </authorList>
    </citation>
    <scope>NUCLEOTIDE SEQUENCE [LARGE SCALE GENOMIC DNA]</scope>
    <source>
        <strain evidence="2">ATCC 18683 / 1980 / Ss-1</strain>
    </source>
</reference>
<dbReference type="HOGENOM" id="CLU_3107811_0_0_1"/>